<dbReference type="GO" id="GO:0016853">
    <property type="term" value="F:isomerase activity"/>
    <property type="evidence" value="ECO:0007669"/>
    <property type="project" value="UniProtKB-KW"/>
</dbReference>
<dbReference type="PANTHER" id="PTHR10091">
    <property type="entry name" value="ALDOSE-1-EPIMERASE"/>
    <property type="match status" value="1"/>
</dbReference>
<accession>A0ABW8VTX2</accession>
<comment type="similarity">
    <text evidence="3 8">Belongs to the aldose epimerase family.</text>
</comment>
<sequence>MKVSQRPFGDEAFLFTIENDNGVTLEVTNFGARIINLFVPTDSGRKNVILGFDSIEDYKKESYYGATIGRVAGRIKNGEFTIDESRYQTSINQSGNTLHGGYSGLDLMYWSHEVIEMDQGISIIFSTELPDGKDGFPGNIKIKVTYTLDNDNVWSVSYKAISDKDTIFNPTNHVYFNLTGHPSNPINDHSLQISADEFAPVNEDTTVTGEKCSVSGTSYDFRTPKKLKTTFDSDNAEVKKVKGIDHPFFLTSSGLDQIAARLISPDEKLTIEVYTEEPAIVVYTANVMDDVPPLMHGEQLVQHGGITFETQAAPGAIEFEDFGDIVLRANSTYTSQTKFKISY</sequence>
<dbReference type="InterPro" id="IPR011013">
    <property type="entry name" value="Gal_mutarotase_sf_dom"/>
</dbReference>
<evidence type="ECO:0000313" key="9">
    <source>
        <dbReference type="EMBL" id="MFL8938340.1"/>
    </source>
</evidence>
<evidence type="ECO:0000256" key="8">
    <source>
        <dbReference type="PIRNR" id="PIRNR005096"/>
    </source>
</evidence>
<keyword evidence="6 8" id="KW-0413">Isomerase</keyword>
<dbReference type="EC" id="5.1.3.3" evidence="4 8"/>
<dbReference type="InterPro" id="IPR014718">
    <property type="entry name" value="GH-type_carb-bd"/>
</dbReference>
<name>A0ABW8VTX2_9BACI</name>
<dbReference type="InterPro" id="IPR047215">
    <property type="entry name" value="Galactose_mutarotase-like"/>
</dbReference>
<dbReference type="InterPro" id="IPR018052">
    <property type="entry name" value="Ald1_epimerase_CS"/>
</dbReference>
<dbReference type="Gene3D" id="2.70.98.10">
    <property type="match status" value="1"/>
</dbReference>
<gene>
    <name evidence="9" type="ORF">ACKA06_16230</name>
</gene>
<dbReference type="InterPro" id="IPR015443">
    <property type="entry name" value="Aldose_1-epimerase"/>
</dbReference>
<evidence type="ECO:0000256" key="7">
    <source>
        <dbReference type="ARBA" id="ARBA00023277"/>
    </source>
</evidence>
<keyword evidence="10" id="KW-1185">Reference proteome</keyword>
<comment type="caution">
    <text evidence="9">The sequence shown here is derived from an EMBL/GenBank/DDBJ whole genome shotgun (WGS) entry which is preliminary data.</text>
</comment>
<dbReference type="EMBL" id="JBJOSA010000016">
    <property type="protein sequence ID" value="MFL8938340.1"/>
    <property type="molecule type" value="Genomic_DNA"/>
</dbReference>
<reference evidence="9 10" key="1">
    <citation type="submission" date="2024-12" db="EMBL/GenBank/DDBJ databases">
        <authorList>
            <person name="Li X."/>
            <person name="Zhang D."/>
        </authorList>
    </citation>
    <scope>NUCLEOTIDE SEQUENCE [LARGE SCALE GENOMIC DNA]</scope>
    <source>
        <strain evidence="9 10">JCM19602</strain>
    </source>
</reference>
<evidence type="ECO:0000256" key="4">
    <source>
        <dbReference type="ARBA" id="ARBA00013185"/>
    </source>
</evidence>
<organism evidence="9 10">
    <name type="scientific">Rossellomorea oryzaecorticis</name>
    <dbReference type="NCBI Taxonomy" id="1396505"/>
    <lineage>
        <taxon>Bacteria</taxon>
        <taxon>Bacillati</taxon>
        <taxon>Bacillota</taxon>
        <taxon>Bacilli</taxon>
        <taxon>Bacillales</taxon>
        <taxon>Bacillaceae</taxon>
        <taxon>Rossellomorea</taxon>
    </lineage>
</organism>
<evidence type="ECO:0000256" key="2">
    <source>
        <dbReference type="ARBA" id="ARBA00005028"/>
    </source>
</evidence>
<dbReference type="PIRSF" id="PIRSF005096">
    <property type="entry name" value="GALM"/>
    <property type="match status" value="1"/>
</dbReference>
<dbReference type="Proteomes" id="UP001628668">
    <property type="component" value="Unassembled WGS sequence"/>
</dbReference>
<evidence type="ECO:0000313" key="10">
    <source>
        <dbReference type="Proteomes" id="UP001628668"/>
    </source>
</evidence>
<dbReference type="PANTHER" id="PTHR10091:SF0">
    <property type="entry name" value="GALACTOSE MUTAROTASE"/>
    <property type="match status" value="1"/>
</dbReference>
<proteinExistence type="inferred from homology"/>
<dbReference type="InterPro" id="IPR008183">
    <property type="entry name" value="Aldose_1/G6P_1-epimerase"/>
</dbReference>
<evidence type="ECO:0000256" key="5">
    <source>
        <dbReference type="ARBA" id="ARBA00014165"/>
    </source>
</evidence>
<keyword evidence="7 8" id="KW-0119">Carbohydrate metabolism</keyword>
<evidence type="ECO:0000256" key="1">
    <source>
        <dbReference type="ARBA" id="ARBA00001614"/>
    </source>
</evidence>
<evidence type="ECO:0000256" key="6">
    <source>
        <dbReference type="ARBA" id="ARBA00023235"/>
    </source>
</evidence>
<protein>
    <recommendedName>
        <fullName evidence="5 8">Aldose 1-epimerase</fullName>
        <ecNumber evidence="4 8">5.1.3.3</ecNumber>
    </recommendedName>
</protein>
<dbReference type="RefSeq" id="WP_411160148.1">
    <property type="nucleotide sequence ID" value="NZ_JBJOSA010000016.1"/>
</dbReference>
<comment type="catalytic activity">
    <reaction evidence="1 8">
        <text>alpha-D-glucose = beta-D-glucose</text>
        <dbReference type="Rhea" id="RHEA:10264"/>
        <dbReference type="ChEBI" id="CHEBI:15903"/>
        <dbReference type="ChEBI" id="CHEBI:17925"/>
        <dbReference type="EC" id="5.1.3.3"/>
    </reaction>
</comment>
<evidence type="ECO:0000256" key="3">
    <source>
        <dbReference type="ARBA" id="ARBA00006206"/>
    </source>
</evidence>
<dbReference type="NCBIfam" id="NF008277">
    <property type="entry name" value="PRK11055.1"/>
    <property type="match status" value="1"/>
</dbReference>
<dbReference type="PROSITE" id="PS00545">
    <property type="entry name" value="ALDOSE_1_EPIMERASE"/>
    <property type="match status" value="1"/>
</dbReference>
<dbReference type="Pfam" id="PF01263">
    <property type="entry name" value="Aldose_epim"/>
    <property type="match status" value="1"/>
</dbReference>
<comment type="pathway">
    <text evidence="2 8">Carbohydrate metabolism; hexose metabolism.</text>
</comment>
<dbReference type="CDD" id="cd09019">
    <property type="entry name" value="galactose_mutarotase_like"/>
    <property type="match status" value="1"/>
</dbReference>
<dbReference type="SUPFAM" id="SSF74650">
    <property type="entry name" value="Galactose mutarotase-like"/>
    <property type="match status" value="1"/>
</dbReference>